<dbReference type="Proteomes" id="UP000316797">
    <property type="component" value="Segment"/>
</dbReference>
<reference evidence="2" key="1">
    <citation type="journal article" date="2017" name="J. Med. Virol.">
        <title>Adenovirus type 4 respiratory infections with a concurrent outbreak of coxsackievirus A21 among United States Army Basic Trainees, a retrospective viral etiology study using next-generation sequencing.</title>
        <authorList>
            <person name="Hang J."/>
            <person name="Vento T.J."/>
            <person name="Norby E.A."/>
            <person name="Jarman R.G."/>
            <person name="Keiser P.B."/>
            <person name="Kuschner R.A."/>
            <person name="Binn L.N."/>
        </authorList>
    </citation>
    <scope>NUCLEOTIDE SEQUENCE [LARGE SCALE GENOMIC DNA]</scope>
    <source>
        <strain evidence="2">V1003/New York USA/1981</strain>
    </source>
</reference>
<evidence type="ECO:0000256" key="1">
    <source>
        <dbReference type="SAM" id="Phobius"/>
    </source>
</evidence>
<keyword evidence="1" id="KW-0472">Membrane</keyword>
<dbReference type="InterPro" id="IPR009266">
    <property type="entry name" value="Adeno_E3"/>
</dbReference>
<feature type="transmembrane region" description="Helical" evidence="1">
    <location>
        <begin position="169"/>
        <end position="202"/>
    </location>
</feature>
<dbReference type="EMBL" id="KX384957">
    <property type="protein sequence ID" value="ANQ44503.1"/>
    <property type="molecule type" value="Genomic_DNA"/>
</dbReference>
<accession>A0A1U9ALE0</accession>
<name>A0A1U9ALE0_ADE04</name>
<dbReference type="NCBIfam" id="TIGR04241">
    <property type="entry name" value="adenoE3CR1rpt"/>
    <property type="match status" value="1"/>
</dbReference>
<evidence type="ECO:0000313" key="2">
    <source>
        <dbReference type="EMBL" id="ANQ44503.1"/>
    </source>
</evidence>
<keyword evidence="1" id="KW-0812">Transmembrane</keyword>
<sequence length="210" mass="23303">MKVFVVCCVLSIIKAEISDYSGLDCVPASLNQSLTFTGNETELHLQCKPHKKYLTWLHQGSPIAVVNHCNDDGVLLNGPANLTFSTRRSKLLLFRPFVPGIYQCVSGPCHHTFHLIPNTTSSPAPLLTNNQTNHHQRYRRDLVESNTTHTGGELRGPQSSGIYYGPWEVVGLIALGLVAGGLLALCYLYLPCFSYLVVLCCWFKKWGRSP</sequence>
<proteinExistence type="predicted"/>
<keyword evidence="1" id="KW-1133">Transmembrane helix</keyword>
<dbReference type="InterPro" id="IPR026472">
    <property type="entry name" value="E3_CR1-alpha-1"/>
</dbReference>
<organismHost>
    <name type="scientific">Homo sapiens</name>
    <name type="common">Human</name>
    <dbReference type="NCBI Taxonomy" id="9606"/>
</organismHost>
<gene>
    <name evidence="2" type="primary">E3</name>
    <name evidence="2" type="ORF">HAdVE_gp12</name>
</gene>
<organism evidence="2">
    <name type="scientific">Human adenovirus E serotype 4</name>
    <name type="common">HAdV-4</name>
    <name type="synonym">Human adenovirus 4</name>
    <dbReference type="NCBI Taxonomy" id="28280"/>
    <lineage>
        <taxon>Viruses</taxon>
        <taxon>Varidnaviria</taxon>
        <taxon>Bamfordvirae</taxon>
        <taxon>Preplasmiviricota</taxon>
        <taxon>Polisuviricotina</taxon>
        <taxon>Pharingeaviricetes</taxon>
        <taxon>Rowavirales</taxon>
        <taxon>Adenoviridae</taxon>
        <taxon>Mastadenovirus</taxon>
        <taxon>Mastadenovirus exoticum</taxon>
        <taxon>Human mastadenovirus E</taxon>
    </lineage>
</organism>
<protein>
    <submittedName>
        <fullName evidence="2">Membrane glycoprotein E3 CR1-alpha</fullName>
    </submittedName>
</protein>
<dbReference type="Pfam" id="PF06040">
    <property type="entry name" value="Adeno_E3"/>
    <property type="match status" value="1"/>
</dbReference>